<dbReference type="AlphaFoldDB" id="A0A2D2D4J3"/>
<name>A0A2D2D4J3_METT3</name>
<feature type="transmembrane region" description="Helical" evidence="9">
    <location>
        <begin position="49"/>
        <end position="70"/>
    </location>
</feature>
<evidence type="ECO:0000259" key="10">
    <source>
        <dbReference type="PROSITE" id="PS50893"/>
    </source>
</evidence>
<feature type="transmembrane region" description="Helical" evidence="9">
    <location>
        <begin position="188"/>
        <end position="210"/>
    </location>
</feature>
<evidence type="ECO:0000256" key="8">
    <source>
        <dbReference type="ARBA" id="ARBA00023136"/>
    </source>
</evidence>
<comment type="similarity">
    <text evidence="2">Belongs to the ABC transporter superfamily.</text>
</comment>
<keyword evidence="6" id="KW-0067">ATP-binding</keyword>
<dbReference type="CDD" id="cd03223">
    <property type="entry name" value="ABCD_peroxisomal_ALDP"/>
    <property type="match status" value="1"/>
</dbReference>
<comment type="subcellular location">
    <subcellularLocation>
        <location evidence="1">Cell membrane</location>
        <topology evidence="1">Multi-pass membrane protein</topology>
    </subcellularLocation>
</comment>
<dbReference type="GO" id="GO:0016887">
    <property type="term" value="F:ATP hydrolysis activity"/>
    <property type="evidence" value="ECO:0007669"/>
    <property type="project" value="InterPro"/>
</dbReference>
<keyword evidence="13" id="KW-1185">Reference proteome</keyword>
<evidence type="ECO:0000256" key="6">
    <source>
        <dbReference type="ARBA" id="ARBA00022840"/>
    </source>
</evidence>
<keyword evidence="7 9" id="KW-1133">Transmembrane helix</keyword>
<dbReference type="InterPro" id="IPR027417">
    <property type="entry name" value="P-loop_NTPase"/>
</dbReference>
<dbReference type="RefSeq" id="WP_003609460.1">
    <property type="nucleotide sequence ID" value="NZ_ADVE02000001.1"/>
</dbReference>
<evidence type="ECO:0000313" key="12">
    <source>
        <dbReference type="EMBL" id="ATQ69928.1"/>
    </source>
</evidence>
<dbReference type="PROSITE" id="PS50929">
    <property type="entry name" value="ABC_TM1F"/>
    <property type="match status" value="1"/>
</dbReference>
<dbReference type="GO" id="GO:0005886">
    <property type="term" value="C:plasma membrane"/>
    <property type="evidence" value="ECO:0007669"/>
    <property type="project" value="UniProtKB-SubCell"/>
</dbReference>
<feature type="transmembrane region" description="Helical" evidence="9">
    <location>
        <begin position="310"/>
        <end position="330"/>
    </location>
</feature>
<dbReference type="GO" id="GO:0140359">
    <property type="term" value="F:ABC-type transporter activity"/>
    <property type="evidence" value="ECO:0007669"/>
    <property type="project" value="InterPro"/>
</dbReference>
<evidence type="ECO:0000256" key="2">
    <source>
        <dbReference type="ARBA" id="ARBA00005417"/>
    </source>
</evidence>
<evidence type="ECO:0000256" key="5">
    <source>
        <dbReference type="ARBA" id="ARBA00022741"/>
    </source>
</evidence>
<dbReference type="PANTHER" id="PTHR11384:SF59">
    <property type="entry name" value="LYSOSOMAL COBALAMIN TRANSPORTER ABCD4"/>
    <property type="match status" value="1"/>
</dbReference>
<dbReference type="STRING" id="595536.GCA_000178815_01173"/>
<dbReference type="SMART" id="SM00382">
    <property type="entry name" value="AAA"/>
    <property type="match status" value="1"/>
</dbReference>
<gene>
    <name evidence="12" type="ORF">CQW49_20105</name>
</gene>
<dbReference type="Pfam" id="PF06472">
    <property type="entry name" value="ABC_membrane_2"/>
    <property type="match status" value="1"/>
</dbReference>
<dbReference type="InterPro" id="IPR003439">
    <property type="entry name" value="ABC_transporter-like_ATP-bd"/>
</dbReference>
<dbReference type="EMBL" id="CP023737">
    <property type="protein sequence ID" value="ATQ69928.1"/>
    <property type="molecule type" value="Genomic_DNA"/>
</dbReference>
<dbReference type="InterPro" id="IPR050835">
    <property type="entry name" value="ABC_transporter_sub-D"/>
</dbReference>
<keyword evidence="8 9" id="KW-0472">Membrane</keyword>
<dbReference type="SUPFAM" id="SSF90123">
    <property type="entry name" value="ABC transporter transmembrane region"/>
    <property type="match status" value="1"/>
</dbReference>
<feature type="transmembrane region" description="Helical" evidence="9">
    <location>
        <begin position="268"/>
        <end position="290"/>
    </location>
</feature>
<evidence type="ECO:0000256" key="1">
    <source>
        <dbReference type="ARBA" id="ARBA00004651"/>
    </source>
</evidence>
<keyword evidence="5" id="KW-0547">Nucleotide-binding</keyword>
<keyword evidence="4 9" id="KW-0812">Transmembrane</keyword>
<keyword evidence="3" id="KW-0813">Transport</keyword>
<feature type="transmembrane region" description="Helical" evidence="9">
    <location>
        <begin position="90"/>
        <end position="110"/>
    </location>
</feature>
<evidence type="ECO:0000256" key="7">
    <source>
        <dbReference type="ARBA" id="ARBA00022989"/>
    </source>
</evidence>
<dbReference type="Proteomes" id="UP000230709">
    <property type="component" value="Chromosome"/>
</dbReference>
<reference evidence="13" key="1">
    <citation type="submission" date="2017-10" db="EMBL/GenBank/DDBJ databases">
        <title>Completed PacBio SMRT sequence of Methylosinus trichosporium OB3b reveals presence of a third large plasmid.</title>
        <authorList>
            <person name="Charles T.C."/>
            <person name="Lynch M.D.J."/>
            <person name="Heil J.R."/>
            <person name="Cheng J."/>
        </authorList>
    </citation>
    <scope>NUCLEOTIDE SEQUENCE [LARGE SCALE GENOMIC DNA]</scope>
    <source>
        <strain evidence="13">OB3b</strain>
    </source>
</reference>
<dbReference type="PANTHER" id="PTHR11384">
    <property type="entry name" value="ATP-BINDING CASSETTE, SUB-FAMILY D MEMBER"/>
    <property type="match status" value="1"/>
</dbReference>
<evidence type="ECO:0000313" key="13">
    <source>
        <dbReference type="Proteomes" id="UP000230709"/>
    </source>
</evidence>
<dbReference type="InterPro" id="IPR036640">
    <property type="entry name" value="ABC1_TM_sf"/>
</dbReference>
<feature type="domain" description="ABC transmembrane type-1" evidence="11">
    <location>
        <begin position="308"/>
        <end position="454"/>
    </location>
</feature>
<dbReference type="InterPro" id="IPR011527">
    <property type="entry name" value="ABC1_TM_dom"/>
</dbReference>
<dbReference type="SUPFAM" id="SSF52540">
    <property type="entry name" value="P-loop containing nucleoside triphosphate hydrolases"/>
    <property type="match status" value="1"/>
</dbReference>
<sequence>MQRLGAAVAVFALLALGAGLHTGGADLFLLAAGAGLCAYTTWRSAAMSSFLKIFAAIFSAETVVFGLARLLEAEGLWPAALADYALPDSFALTVAVFSILVFALSHVPVVREMTRIADLYFDTDDRAELRLWRIPAFRVSETAIAVAMIIGLVLINQAQVGISVRLSFIRRDYYTALQEMHGAEFWRLFLYGFTPWAFTFIFSAVVEYVVQSLLIIRWRQWLTRHYIGRWLGGRRHYAMALAGSAADNPDQRIAEDVNRFIDGGESGYGVYSYSILLISKVSSLVSYSIVLWDISTAFTFPGTEFYLPGFLFWCALVYATFGTIVTHLIGRPLTALLFEKQRREADFRFSLARLREYAEQIALLGGEGAERASLGRRFAAIVTNFYAIMNLRKKLAAFTATYGQLSIIIPFVLTAPFFFAGKIKFGVMTQSAEAFGHVEGALAFFIDYYVSLSNFKSVLDRLASFDAAADRAEELIAAQPAARAERRDIALDVTLALPDGRRIVEARGLALEPGESALLTGPSGSGKSTLFRAVAGVWPYCQGRIDIPAGAEVMLLPQRPYVPIGTLARAVAYPAEPEAFSRHEIAEALEAARLPGFVAQLEEEANWGQRLSGGEQQRVAVARALLAKPDWLFLDEATSALDEKLESEIYTMLAERLPGTTVVSIGHRSSLLAFHRRHIAMEPTDGAVFAPREMAPA</sequence>
<feature type="transmembrane region" description="Helical" evidence="9">
    <location>
        <begin position="143"/>
        <end position="168"/>
    </location>
</feature>
<dbReference type="Gene3D" id="3.40.50.300">
    <property type="entry name" value="P-loop containing nucleotide triphosphate hydrolases"/>
    <property type="match status" value="1"/>
</dbReference>
<dbReference type="InterPro" id="IPR003593">
    <property type="entry name" value="AAA+_ATPase"/>
</dbReference>
<feature type="domain" description="ABC transporter" evidence="10">
    <location>
        <begin position="484"/>
        <end position="697"/>
    </location>
</feature>
<protein>
    <submittedName>
        <fullName evidence="12">ABC transporter</fullName>
    </submittedName>
</protein>
<dbReference type="Pfam" id="PF00005">
    <property type="entry name" value="ABC_tran"/>
    <property type="match status" value="1"/>
</dbReference>
<dbReference type="PROSITE" id="PS50893">
    <property type="entry name" value="ABC_TRANSPORTER_2"/>
    <property type="match status" value="1"/>
</dbReference>
<dbReference type="GO" id="GO:0005524">
    <property type="term" value="F:ATP binding"/>
    <property type="evidence" value="ECO:0007669"/>
    <property type="project" value="UniProtKB-KW"/>
</dbReference>
<evidence type="ECO:0000256" key="4">
    <source>
        <dbReference type="ARBA" id="ARBA00022692"/>
    </source>
</evidence>
<dbReference type="InterPro" id="IPR017871">
    <property type="entry name" value="ABC_transporter-like_CS"/>
</dbReference>
<evidence type="ECO:0000256" key="9">
    <source>
        <dbReference type="SAM" id="Phobius"/>
    </source>
</evidence>
<accession>A0A2D2D4J3</accession>
<evidence type="ECO:0000259" key="11">
    <source>
        <dbReference type="PROSITE" id="PS50929"/>
    </source>
</evidence>
<evidence type="ECO:0000256" key="3">
    <source>
        <dbReference type="ARBA" id="ARBA00022448"/>
    </source>
</evidence>
<proteinExistence type="inferred from homology"/>
<feature type="transmembrane region" description="Helical" evidence="9">
    <location>
        <begin position="395"/>
        <end position="419"/>
    </location>
</feature>
<organism evidence="12 13">
    <name type="scientific">Methylosinus trichosporium (strain ATCC 35070 / NCIMB 11131 / UNIQEM 75 / OB3b)</name>
    <dbReference type="NCBI Taxonomy" id="595536"/>
    <lineage>
        <taxon>Bacteria</taxon>
        <taxon>Pseudomonadati</taxon>
        <taxon>Pseudomonadota</taxon>
        <taxon>Alphaproteobacteria</taxon>
        <taxon>Hyphomicrobiales</taxon>
        <taxon>Methylocystaceae</taxon>
        <taxon>Methylosinus</taxon>
    </lineage>
</organism>
<dbReference type="KEGG" id="mtw:CQW49_20105"/>
<dbReference type="Gene3D" id="1.20.1560.10">
    <property type="entry name" value="ABC transporter type 1, transmembrane domain"/>
    <property type="match status" value="1"/>
</dbReference>
<dbReference type="PROSITE" id="PS00211">
    <property type="entry name" value="ABC_TRANSPORTER_1"/>
    <property type="match status" value="1"/>
</dbReference>